<evidence type="ECO:0000313" key="1">
    <source>
        <dbReference type="EMBL" id="OLF89986.1"/>
    </source>
</evidence>
<dbReference type="Proteomes" id="UP000185604">
    <property type="component" value="Unassembled WGS sequence"/>
</dbReference>
<proteinExistence type="predicted"/>
<evidence type="ECO:0000313" key="2">
    <source>
        <dbReference type="Proteomes" id="UP000185604"/>
    </source>
</evidence>
<reference evidence="1 2" key="1">
    <citation type="journal article" date="2016" name="Front. Microbiol.">
        <title>High-Level Heat Resistance of Spores of Bacillus amyloliquefaciens and Bacillus licheniformis Results from the Presence of a spoVA Operon in a Tn1546 Transposon.</title>
        <authorList>
            <person name="Berendsen E.M."/>
            <person name="Koning R.A."/>
            <person name="Boekhorst J."/>
            <person name="de Jong A."/>
            <person name="Kuipers O.P."/>
            <person name="Wells-Bennik M.H."/>
        </authorList>
    </citation>
    <scope>NUCLEOTIDE SEQUENCE [LARGE SCALE GENOMIC DNA]</scope>
    <source>
        <strain evidence="1 2">B4121</strain>
    </source>
</reference>
<dbReference type="AlphaFoldDB" id="A0A7Z0WVH7"/>
<dbReference type="EMBL" id="LKPO01000021">
    <property type="protein sequence ID" value="OLF89986.1"/>
    <property type="molecule type" value="Genomic_DNA"/>
</dbReference>
<name>A0A7Z0WVH7_9BACI</name>
<protein>
    <submittedName>
        <fullName evidence="1">Uncharacterized protein</fullName>
    </submittedName>
</protein>
<gene>
    <name evidence="1" type="ORF">B4121_3261</name>
</gene>
<sequence length="64" mass="7295">MLIPDIIKTEQEFGLILKVSKALRAFNEQSRFLKEEASQTNENEGEMDVAKWNCFSSQCINLTG</sequence>
<organism evidence="1 2">
    <name type="scientific">Bacillus paralicheniformis</name>
    <dbReference type="NCBI Taxonomy" id="1648923"/>
    <lineage>
        <taxon>Bacteria</taxon>
        <taxon>Bacillati</taxon>
        <taxon>Bacillota</taxon>
        <taxon>Bacilli</taxon>
        <taxon>Bacillales</taxon>
        <taxon>Bacillaceae</taxon>
        <taxon>Bacillus</taxon>
    </lineage>
</organism>
<comment type="caution">
    <text evidence="1">The sequence shown here is derived from an EMBL/GenBank/DDBJ whole genome shotgun (WGS) entry which is preliminary data.</text>
</comment>
<accession>A0A7Z0WVH7</accession>